<evidence type="ECO:0000313" key="1">
    <source>
        <dbReference type="EMBL" id="CAI33608.1"/>
    </source>
</evidence>
<dbReference type="InterPro" id="IPR051706">
    <property type="entry name" value="Glycosyltransferase_domain"/>
</dbReference>
<dbReference type="GO" id="GO:0051999">
    <property type="term" value="P:mannosyl-inositol phosphorylceramide biosynthetic process"/>
    <property type="evidence" value="ECO:0007669"/>
    <property type="project" value="TreeGrafter"/>
</dbReference>
<dbReference type="Gene3D" id="3.90.550.20">
    <property type="match status" value="1"/>
</dbReference>
<keyword evidence="1" id="KW-0808">Transferase</keyword>
<dbReference type="AlphaFoldDB" id="Q4K129"/>
<gene>
    <name evidence="1" type="primary">wciW</name>
    <name evidence="1" type="ORF">SPC18F_0013</name>
</gene>
<proteinExistence type="predicted"/>
<dbReference type="PANTHER" id="PTHR32385:SF15">
    <property type="entry name" value="INOSITOL PHOSPHOCERAMIDE MANNOSYLTRANSFERASE 1"/>
    <property type="match status" value="1"/>
</dbReference>
<sequence>MGMNIEKLKLSLKNGTFFSVVIHALRNRWPLWWIGNKAIREVQLEDRAYRILKKKYGSLISSSFDKSYLSEEVPKQIWICWLQGMENAPELVKSCYRSLKKQFPEYVITVISSENISEYVEIPDIIYKKWGNGVIGNAHFSDILRVELLRKFGGIWIDSTVYCTGITTIETIEKNPFFMYKSLSSVEERISSSNWMIASVPNHPFMITMSTLLQSYWSKEVIAIHYYLFHILFTIMIESLPELWQLVPTYTNATPHIMVDELNNIFSKERYQQLCQISDFHKLNYKKNYNDKSESLYSHLLNQ</sequence>
<dbReference type="CAZy" id="GT32">
    <property type="family name" value="Glycosyltransferase Family 32"/>
</dbReference>
<dbReference type="InterPro" id="IPR008441">
    <property type="entry name" value="AfumC-like_glycosyl_Trfase"/>
</dbReference>
<dbReference type="GO" id="GO:0000030">
    <property type="term" value="F:mannosyltransferase activity"/>
    <property type="evidence" value="ECO:0007669"/>
    <property type="project" value="TreeGrafter"/>
</dbReference>
<organism evidence="1">
    <name type="scientific">Streptococcus pneumoniae</name>
    <dbReference type="NCBI Taxonomy" id="1313"/>
    <lineage>
        <taxon>Bacteria</taxon>
        <taxon>Bacillati</taxon>
        <taxon>Bacillota</taxon>
        <taxon>Bacilli</taxon>
        <taxon>Lactobacillales</taxon>
        <taxon>Streptococcaceae</taxon>
        <taxon>Streptococcus</taxon>
    </lineage>
</organism>
<dbReference type="SUPFAM" id="SSF53448">
    <property type="entry name" value="Nucleotide-diphospho-sugar transferases"/>
    <property type="match status" value="1"/>
</dbReference>
<dbReference type="EMBL" id="CR931674">
    <property type="protein sequence ID" value="CAI33608.1"/>
    <property type="molecule type" value="Genomic_DNA"/>
</dbReference>
<dbReference type="Pfam" id="PF05704">
    <property type="entry name" value="Caps_synth"/>
    <property type="match status" value="1"/>
</dbReference>
<dbReference type="PANTHER" id="PTHR32385">
    <property type="entry name" value="MANNOSYL PHOSPHORYLINOSITOL CERAMIDE SYNTHASE"/>
    <property type="match status" value="1"/>
</dbReference>
<dbReference type="GO" id="GO:0016020">
    <property type="term" value="C:membrane"/>
    <property type="evidence" value="ECO:0007669"/>
    <property type="project" value="GOC"/>
</dbReference>
<reference evidence="1" key="1">
    <citation type="journal article" date="2006" name="PLoS Genet.">
        <title>Genetic analysis of the capsular biosynthetic locus from all 90 pneumococcal serotypes.</title>
        <authorList>
            <person name="Bentley S.D."/>
            <person name="Aanensen D.M."/>
            <person name="Mavroidi A."/>
            <person name="Saunders D."/>
            <person name="Rabbinowitsch E."/>
            <person name="Collins M."/>
            <person name="Donohoe K."/>
            <person name="Harris D."/>
            <person name="Murphy L."/>
            <person name="Quail M.A."/>
            <person name="Samuel G."/>
            <person name="Skovsted I.C."/>
            <person name="Kaltoft M.S."/>
            <person name="Barrell B."/>
            <person name="Reeves P.R."/>
            <person name="Parkhill J."/>
            <person name="Spratt B.G."/>
        </authorList>
    </citation>
    <scope>NUCLEOTIDE SEQUENCE</scope>
    <source>
        <strain evidence="1">Gethens</strain>
    </source>
</reference>
<accession>Q4K129</accession>
<name>Q4K129_STREE</name>
<dbReference type="InterPro" id="IPR029044">
    <property type="entry name" value="Nucleotide-diphossugar_trans"/>
</dbReference>
<protein>
    <submittedName>
        <fullName evidence="1">Putative glycosyl transferase</fullName>
    </submittedName>
</protein>